<evidence type="ECO:0000313" key="4">
    <source>
        <dbReference type="Proteomes" id="UP000247117"/>
    </source>
</evidence>
<comment type="caution">
    <text evidence="3">The sequence shown here is derived from an EMBL/GenBank/DDBJ whole genome shotgun (WGS) entry which is preliminary data.</text>
</comment>
<dbReference type="Gene3D" id="3.30.930.30">
    <property type="match status" value="1"/>
</dbReference>
<reference evidence="3 4" key="1">
    <citation type="journal article" date="2018" name="BMC Genomics">
        <title>Whole genome analysis reveals the diversity and evolutionary relationships between necrotic enteritis-causing strains of Clostridium perfringens.</title>
        <authorList>
            <person name="Lacey J.A."/>
            <person name="Allnutt T.R."/>
            <person name="Vezina B."/>
            <person name="Van T.T.H."/>
            <person name="Stent T."/>
            <person name="Han X."/>
            <person name="Rood J.I."/>
            <person name="Wade B."/>
            <person name="Keyburn A.L."/>
            <person name="Seeman T."/>
            <person name="Chen H."/>
            <person name="Haring V."/>
            <person name="Johanesen P.A."/>
            <person name="Lyras D."/>
            <person name="Moore R.J."/>
        </authorList>
    </citation>
    <scope>NUCLEOTIDE SEQUENCE [LARGE SCALE GENOMIC DNA]</scope>
    <source>
        <strain evidence="3 4">EUR-NE15</strain>
    </source>
</reference>
<protein>
    <submittedName>
        <fullName evidence="3">Recombinase</fullName>
    </submittedName>
</protein>
<proteinExistence type="inferred from homology"/>
<name>A0AB37C3X1_CLOPF</name>
<evidence type="ECO:0000313" key="3">
    <source>
        <dbReference type="EMBL" id="PWX36149.1"/>
    </source>
</evidence>
<dbReference type="GO" id="GO:0003677">
    <property type="term" value="F:DNA binding"/>
    <property type="evidence" value="ECO:0007669"/>
    <property type="project" value="InterPro"/>
</dbReference>
<dbReference type="Proteomes" id="UP000247117">
    <property type="component" value="Unassembled WGS sequence"/>
</dbReference>
<organism evidence="3 4">
    <name type="scientific">Clostridium perfringens</name>
    <dbReference type="NCBI Taxonomy" id="1502"/>
    <lineage>
        <taxon>Bacteria</taxon>
        <taxon>Bacillati</taxon>
        <taxon>Bacillota</taxon>
        <taxon>Clostridia</taxon>
        <taxon>Eubacteriales</taxon>
        <taxon>Clostridiaceae</taxon>
        <taxon>Clostridium</taxon>
    </lineage>
</organism>
<dbReference type="Pfam" id="PF01076">
    <property type="entry name" value="Mob_Pre"/>
    <property type="match status" value="1"/>
</dbReference>
<feature type="compositionally biased region" description="Basic and acidic residues" evidence="2">
    <location>
        <begin position="11"/>
        <end position="23"/>
    </location>
</feature>
<comment type="similarity">
    <text evidence="1">Belongs to the plasmid mobilization pre family.</text>
</comment>
<evidence type="ECO:0000256" key="2">
    <source>
        <dbReference type="SAM" id="MobiDB-lite"/>
    </source>
</evidence>
<dbReference type="RefSeq" id="WP_174208577.1">
    <property type="nucleotide sequence ID" value="NZ_PJTB01000027.1"/>
</dbReference>
<accession>A0AB37C3X1</accession>
<evidence type="ECO:0000256" key="1">
    <source>
        <dbReference type="ARBA" id="ARBA00010657"/>
    </source>
</evidence>
<sequence>MEFAWNAQKNKMSDIKGKENEQERKGLIRNKDIDLSKTHLNYDLVESNFNLYQRIKKRVEKVRENSRIQKNSVVDVS</sequence>
<dbReference type="EMBL" id="PJTB01000027">
    <property type="protein sequence ID" value="PWX36149.1"/>
    <property type="molecule type" value="Genomic_DNA"/>
</dbReference>
<feature type="non-terminal residue" evidence="3">
    <location>
        <position position="77"/>
    </location>
</feature>
<dbReference type="InterPro" id="IPR001668">
    <property type="entry name" value="Mob_Pre"/>
</dbReference>
<gene>
    <name evidence="3" type="ORF">CYK91_16395</name>
</gene>
<dbReference type="AlphaFoldDB" id="A0AB37C3X1"/>
<feature type="region of interest" description="Disordered" evidence="2">
    <location>
        <begin position="1"/>
        <end position="23"/>
    </location>
</feature>
<dbReference type="GO" id="GO:0006310">
    <property type="term" value="P:DNA recombination"/>
    <property type="evidence" value="ECO:0007669"/>
    <property type="project" value="InterPro"/>
</dbReference>